<accession>A0A2T0U6K7</accession>
<organism evidence="1 2">
    <name type="scientific">Glycomyces artemisiae</name>
    <dbReference type="NCBI Taxonomy" id="1076443"/>
    <lineage>
        <taxon>Bacteria</taxon>
        <taxon>Bacillati</taxon>
        <taxon>Actinomycetota</taxon>
        <taxon>Actinomycetes</taxon>
        <taxon>Glycomycetales</taxon>
        <taxon>Glycomycetaceae</taxon>
        <taxon>Glycomyces</taxon>
    </lineage>
</organism>
<proteinExistence type="predicted"/>
<gene>
    <name evidence="1" type="ORF">B0I28_11733</name>
</gene>
<keyword evidence="2" id="KW-1185">Reference proteome</keyword>
<comment type="caution">
    <text evidence="1">The sequence shown here is derived from an EMBL/GenBank/DDBJ whole genome shotgun (WGS) entry which is preliminary data.</text>
</comment>
<evidence type="ECO:0000313" key="2">
    <source>
        <dbReference type="Proteomes" id="UP000238176"/>
    </source>
</evidence>
<name>A0A2T0U6K7_9ACTN</name>
<dbReference type="Proteomes" id="UP000238176">
    <property type="component" value="Unassembled WGS sequence"/>
</dbReference>
<sequence>MSDDAAAERPAFFSPEIDGLAAKVLAVGEAHQKAGLDGADPDGAAVLAVLGIVREGLAHVDEDELVAIGTAIMQWCSACYQLGATAKRIRRRDFDSGRRLGRAEAAEETARQVWLLPLAAAAARGA</sequence>
<dbReference type="EMBL" id="PVTJ01000017">
    <property type="protein sequence ID" value="PRY53534.1"/>
    <property type="molecule type" value="Genomic_DNA"/>
</dbReference>
<dbReference type="RefSeq" id="WP_106366880.1">
    <property type="nucleotide sequence ID" value="NZ_PVTJ01000017.1"/>
</dbReference>
<protein>
    <submittedName>
        <fullName evidence="1">Uncharacterized protein</fullName>
    </submittedName>
</protein>
<reference evidence="1 2" key="1">
    <citation type="submission" date="2018-03" db="EMBL/GenBank/DDBJ databases">
        <title>Genomic Encyclopedia of Type Strains, Phase III (KMG-III): the genomes of soil and plant-associated and newly described type strains.</title>
        <authorList>
            <person name="Whitman W."/>
        </authorList>
    </citation>
    <scope>NUCLEOTIDE SEQUENCE [LARGE SCALE GENOMIC DNA]</scope>
    <source>
        <strain evidence="1 2">CGMCC 4.7067</strain>
    </source>
</reference>
<dbReference type="AlphaFoldDB" id="A0A2T0U6K7"/>
<evidence type="ECO:0000313" key="1">
    <source>
        <dbReference type="EMBL" id="PRY53534.1"/>
    </source>
</evidence>